<evidence type="ECO:0000313" key="9">
    <source>
        <dbReference type="Proteomes" id="UP000472755"/>
    </source>
</evidence>
<accession>A0A0D8IYM6</accession>
<dbReference type="Proteomes" id="UP000053433">
    <property type="component" value="Unassembled WGS sequence"/>
</dbReference>
<proteinExistence type="predicted"/>
<reference evidence="4 8" key="4">
    <citation type="submission" date="2019-08" db="EMBL/GenBank/DDBJ databases">
        <title>In-depth cultivation of the pig gut microbiome towards novel bacterial diversity and tailored functional studies.</title>
        <authorList>
            <person name="Wylensek D."/>
            <person name="Hitch T.C.A."/>
            <person name="Clavel T."/>
        </authorList>
    </citation>
    <scope>NUCLEOTIDE SEQUENCE [LARGE SCALE GENOMIC DNA]</scope>
    <source>
        <strain evidence="4 8">WCA3-601-WT-6J</strain>
    </source>
</reference>
<evidence type="ECO:0000313" key="6">
    <source>
        <dbReference type="Proteomes" id="UP000032483"/>
    </source>
</evidence>
<evidence type="ECO:0000313" key="5">
    <source>
        <dbReference type="EMBL" id="MTS27000.1"/>
    </source>
</evidence>
<protein>
    <submittedName>
        <fullName evidence="2">Uncharacterized protein</fullName>
    </submittedName>
</protein>
<evidence type="ECO:0000313" key="4">
    <source>
        <dbReference type="EMBL" id="MST91108.1"/>
    </source>
</evidence>
<evidence type="ECO:0000313" key="7">
    <source>
        <dbReference type="Proteomes" id="UP000053433"/>
    </source>
</evidence>
<keyword evidence="1" id="KW-1133">Transmembrane helix</keyword>
<dbReference type="Proteomes" id="UP000431913">
    <property type="component" value="Unassembled WGS sequence"/>
</dbReference>
<keyword evidence="6" id="KW-1185">Reference proteome</keyword>
<evidence type="ECO:0000313" key="8">
    <source>
        <dbReference type="Proteomes" id="UP000431913"/>
    </source>
</evidence>
<dbReference type="Pfam" id="PF21844">
    <property type="entry name" value="DUF6903"/>
    <property type="match status" value="1"/>
</dbReference>
<dbReference type="RefSeq" id="WP_009322032.1">
    <property type="nucleotide sequence ID" value="NZ_CAOJUJ010000010.1"/>
</dbReference>
<sequence>MDFLRENKALRFILALAVFALCLWLVVSGQQLTGTPGGLLRMLAGLAGLLGLLFLYNKPFAG</sequence>
<reference evidence="2" key="1">
    <citation type="submission" date="2015-02" db="EMBL/GenBank/DDBJ databases">
        <title>A novel member of the family Ruminococcaceae isolated from human feces.</title>
        <authorList>
            <person name="Shkoporov A.N."/>
            <person name="Chaplin A.V."/>
            <person name="Motuzova O.V."/>
            <person name="Kafarskaia L.I."/>
            <person name="Khokhlova E.V."/>
            <person name="Efimov B.A."/>
        </authorList>
    </citation>
    <scope>NUCLEOTIDE SEQUENCE [LARGE SCALE GENOMIC DNA]</scope>
    <source>
        <strain evidence="2">585-1</strain>
    </source>
</reference>
<dbReference type="GeneID" id="42857368"/>
<gene>
    <name evidence="3" type="ORF">ASJ35_11665</name>
    <name evidence="4" type="ORF">FYJ76_04030</name>
    <name evidence="5" type="ORF">GMD59_06820</name>
    <name evidence="2" type="ORF">TQ39_12370</name>
</gene>
<comment type="caution">
    <text evidence="2">The sequence shown here is derived from an EMBL/GenBank/DDBJ whole genome shotgun (WGS) entry which is preliminary data.</text>
</comment>
<reference evidence="5 9" key="3">
    <citation type="journal article" date="2019" name="Nat. Med.">
        <title>A library of human gut bacterial isolates paired with longitudinal multiomics data enables mechanistic microbiome research.</title>
        <authorList>
            <person name="Poyet M."/>
            <person name="Groussin M."/>
            <person name="Gibbons S.M."/>
            <person name="Avila-Pacheco J."/>
            <person name="Jiang X."/>
            <person name="Kearney S.M."/>
            <person name="Perrotta A.R."/>
            <person name="Berdy B."/>
            <person name="Zhao S."/>
            <person name="Lieberman T.D."/>
            <person name="Swanson P.K."/>
            <person name="Smith M."/>
            <person name="Roesemann S."/>
            <person name="Alexander J.E."/>
            <person name="Rich S.A."/>
            <person name="Livny J."/>
            <person name="Vlamakis H."/>
            <person name="Clish C."/>
            <person name="Bullock K."/>
            <person name="Deik A."/>
            <person name="Scott J."/>
            <person name="Pierce K.A."/>
            <person name="Xavier R.J."/>
            <person name="Alm E.J."/>
        </authorList>
    </citation>
    <scope>NUCLEOTIDE SEQUENCE [LARGE SCALE GENOMIC DNA]</scope>
    <source>
        <strain evidence="5 9">BIOML-A4</strain>
    </source>
</reference>
<reference evidence="3 7" key="2">
    <citation type="submission" date="2015-10" db="EMBL/GenBank/DDBJ databases">
        <title>A novel member of the family Ruminococcaceae isolated from human faeces.</title>
        <authorList>
            <person name="Shkoporov A.N."/>
            <person name="Chaplin A.V."/>
            <person name="Motuzova O.V."/>
            <person name="Kafarskaia L.I."/>
            <person name="Efimov B.A."/>
        </authorList>
    </citation>
    <scope>NUCLEOTIDE SEQUENCE [LARGE SCALE GENOMIC DNA]</scope>
    <source>
        <strain evidence="3 7">668</strain>
    </source>
</reference>
<organism evidence="2 6">
    <name type="scientific">Ruthenibacterium lactatiformans</name>
    <dbReference type="NCBI Taxonomy" id="1550024"/>
    <lineage>
        <taxon>Bacteria</taxon>
        <taxon>Bacillati</taxon>
        <taxon>Bacillota</taxon>
        <taxon>Clostridia</taxon>
        <taxon>Eubacteriales</taxon>
        <taxon>Oscillospiraceae</taxon>
        <taxon>Ruthenibacterium</taxon>
    </lineage>
</organism>
<dbReference type="EMBL" id="WMZU01000008">
    <property type="protein sequence ID" value="MTS27000.1"/>
    <property type="molecule type" value="Genomic_DNA"/>
</dbReference>
<dbReference type="InterPro" id="IPR054198">
    <property type="entry name" value="DUF6903"/>
</dbReference>
<name>A0A0D8IYM6_9FIRM</name>
<dbReference type="EMBL" id="JXXK01000018">
    <property type="protein sequence ID" value="KJF39396.1"/>
    <property type="molecule type" value="Genomic_DNA"/>
</dbReference>
<accession>A0A0W7TQ48</accession>
<feature type="transmembrane region" description="Helical" evidence="1">
    <location>
        <begin position="39"/>
        <end position="56"/>
    </location>
</feature>
<keyword evidence="1" id="KW-0812">Transmembrane</keyword>
<keyword evidence="1" id="KW-0472">Membrane</keyword>
<dbReference type="AlphaFoldDB" id="A0A0D8IYM6"/>
<evidence type="ECO:0000313" key="2">
    <source>
        <dbReference type="EMBL" id="KJF39396.1"/>
    </source>
</evidence>
<dbReference type="EMBL" id="VUNJ01000003">
    <property type="protein sequence ID" value="MST91108.1"/>
    <property type="molecule type" value="Genomic_DNA"/>
</dbReference>
<dbReference type="EMBL" id="LMUA01000015">
    <property type="protein sequence ID" value="KUE75855.1"/>
    <property type="molecule type" value="Genomic_DNA"/>
</dbReference>
<dbReference type="Proteomes" id="UP000032483">
    <property type="component" value="Unassembled WGS sequence"/>
</dbReference>
<dbReference type="Proteomes" id="UP000472755">
    <property type="component" value="Unassembled WGS sequence"/>
</dbReference>
<evidence type="ECO:0000256" key="1">
    <source>
        <dbReference type="SAM" id="Phobius"/>
    </source>
</evidence>
<evidence type="ECO:0000313" key="3">
    <source>
        <dbReference type="EMBL" id="KUE75855.1"/>
    </source>
</evidence>